<evidence type="ECO:0000256" key="1">
    <source>
        <dbReference type="ARBA" id="ARBA00004141"/>
    </source>
</evidence>
<name>A0A9W9C941_9PLEO</name>
<evidence type="ECO:0000256" key="5">
    <source>
        <dbReference type="ARBA" id="ARBA00038359"/>
    </source>
</evidence>
<evidence type="ECO:0000313" key="8">
    <source>
        <dbReference type="EMBL" id="KAJ4350391.1"/>
    </source>
</evidence>
<dbReference type="EMBL" id="JAPEUX010000006">
    <property type="protein sequence ID" value="KAJ4350391.1"/>
    <property type="molecule type" value="Genomic_DNA"/>
</dbReference>
<evidence type="ECO:0000259" key="7">
    <source>
        <dbReference type="Pfam" id="PF20684"/>
    </source>
</evidence>
<feature type="transmembrane region" description="Helical" evidence="6">
    <location>
        <begin position="60"/>
        <end position="82"/>
    </location>
</feature>
<comment type="subcellular location">
    <subcellularLocation>
        <location evidence="1">Membrane</location>
        <topology evidence="1">Multi-pass membrane protein</topology>
    </subcellularLocation>
</comment>
<accession>A0A9W9C941</accession>
<dbReference type="Proteomes" id="UP001140513">
    <property type="component" value="Unassembled WGS sequence"/>
</dbReference>
<feature type="domain" description="Rhodopsin" evidence="7">
    <location>
        <begin position="2"/>
        <end position="127"/>
    </location>
</feature>
<evidence type="ECO:0000256" key="6">
    <source>
        <dbReference type="SAM" id="Phobius"/>
    </source>
</evidence>
<dbReference type="InterPro" id="IPR052337">
    <property type="entry name" value="SAT4-like"/>
</dbReference>
<organism evidence="8 9">
    <name type="scientific">Didymosphaeria variabile</name>
    <dbReference type="NCBI Taxonomy" id="1932322"/>
    <lineage>
        <taxon>Eukaryota</taxon>
        <taxon>Fungi</taxon>
        <taxon>Dikarya</taxon>
        <taxon>Ascomycota</taxon>
        <taxon>Pezizomycotina</taxon>
        <taxon>Dothideomycetes</taxon>
        <taxon>Pleosporomycetidae</taxon>
        <taxon>Pleosporales</taxon>
        <taxon>Massarineae</taxon>
        <taxon>Didymosphaeriaceae</taxon>
        <taxon>Didymosphaeria</taxon>
    </lineage>
</organism>
<dbReference type="GeneID" id="80912542"/>
<protein>
    <recommendedName>
        <fullName evidence="7">Rhodopsin domain-containing protein</fullName>
    </recommendedName>
</protein>
<dbReference type="AlphaFoldDB" id="A0A9W9C941"/>
<evidence type="ECO:0000256" key="4">
    <source>
        <dbReference type="ARBA" id="ARBA00023136"/>
    </source>
</evidence>
<dbReference type="PANTHER" id="PTHR33048:SF163">
    <property type="entry name" value="INTEGRAL MEMBRANE PROTEIN (AFU_ORTHOLOGUE AFUA_8G05510)"/>
    <property type="match status" value="1"/>
</dbReference>
<dbReference type="Pfam" id="PF20684">
    <property type="entry name" value="Fung_rhodopsin"/>
    <property type="match status" value="1"/>
</dbReference>
<evidence type="ECO:0000256" key="3">
    <source>
        <dbReference type="ARBA" id="ARBA00022989"/>
    </source>
</evidence>
<evidence type="ECO:0000256" key="2">
    <source>
        <dbReference type="ARBA" id="ARBA00022692"/>
    </source>
</evidence>
<keyword evidence="9" id="KW-1185">Reference proteome</keyword>
<keyword evidence="4 6" id="KW-0472">Membrane</keyword>
<feature type="transmembrane region" description="Helical" evidence="6">
    <location>
        <begin position="25"/>
        <end position="51"/>
    </location>
</feature>
<dbReference type="OrthoDB" id="4682787at2759"/>
<keyword evidence="2 6" id="KW-0812">Transmembrane</keyword>
<proteinExistence type="inferred from homology"/>
<gene>
    <name evidence="8" type="ORF">N0V89_009012</name>
</gene>
<sequence length="145" mass="16199">MVDNGLGRHIKDPSITLPMLMKYSYYLWINQIINIVAVAILKWSICAYLLVLDFSKLYRAIVWFSILVITAINFLAPVFTLFGCAPLEANWNRAIVNKKCWAVGTLPLSYAQGIVNVLTDVVYVVVSVALRSFGAERASADADRL</sequence>
<dbReference type="InterPro" id="IPR049326">
    <property type="entry name" value="Rhodopsin_dom_fungi"/>
</dbReference>
<feature type="transmembrane region" description="Helical" evidence="6">
    <location>
        <begin position="110"/>
        <end position="130"/>
    </location>
</feature>
<evidence type="ECO:0000313" key="9">
    <source>
        <dbReference type="Proteomes" id="UP001140513"/>
    </source>
</evidence>
<dbReference type="GO" id="GO:0016020">
    <property type="term" value="C:membrane"/>
    <property type="evidence" value="ECO:0007669"/>
    <property type="project" value="UniProtKB-SubCell"/>
</dbReference>
<reference evidence="8" key="1">
    <citation type="submission" date="2022-10" db="EMBL/GenBank/DDBJ databases">
        <title>Tapping the CABI collections for fungal endophytes: first genome assemblies for Collariella, Neodidymelliopsis, Ascochyta clinopodiicola, Didymella pomorum, Didymosphaeria variabile, Neocosmospora piperis and Neocucurbitaria cava.</title>
        <authorList>
            <person name="Hill R."/>
        </authorList>
    </citation>
    <scope>NUCLEOTIDE SEQUENCE</scope>
    <source>
        <strain evidence="8">IMI 356815</strain>
    </source>
</reference>
<dbReference type="RefSeq" id="XP_056069321.1">
    <property type="nucleotide sequence ID" value="XM_056217765.1"/>
</dbReference>
<comment type="caution">
    <text evidence="8">The sequence shown here is derived from an EMBL/GenBank/DDBJ whole genome shotgun (WGS) entry which is preliminary data.</text>
</comment>
<keyword evidence="3 6" id="KW-1133">Transmembrane helix</keyword>
<comment type="similarity">
    <text evidence="5">Belongs to the SAT4 family.</text>
</comment>
<dbReference type="PANTHER" id="PTHR33048">
    <property type="entry name" value="PTH11-LIKE INTEGRAL MEMBRANE PROTEIN (AFU_ORTHOLOGUE AFUA_5G11245)"/>
    <property type="match status" value="1"/>
</dbReference>